<dbReference type="EMBL" id="CAJNOQ010018710">
    <property type="protein sequence ID" value="CAF1434759.1"/>
    <property type="molecule type" value="Genomic_DNA"/>
</dbReference>
<organism evidence="3 5">
    <name type="scientific">Didymodactylos carnosus</name>
    <dbReference type="NCBI Taxonomy" id="1234261"/>
    <lineage>
        <taxon>Eukaryota</taxon>
        <taxon>Metazoa</taxon>
        <taxon>Spiralia</taxon>
        <taxon>Gnathifera</taxon>
        <taxon>Rotifera</taxon>
        <taxon>Eurotatoria</taxon>
        <taxon>Bdelloidea</taxon>
        <taxon>Philodinida</taxon>
        <taxon>Philodinidae</taxon>
        <taxon>Didymodactylos</taxon>
    </lineage>
</organism>
<protein>
    <submittedName>
        <fullName evidence="3">Uncharacterized protein</fullName>
    </submittedName>
</protein>
<comment type="caution">
    <text evidence="3">The sequence shown here is derived from an EMBL/GenBank/DDBJ whole genome shotgun (WGS) entry which is preliminary data.</text>
</comment>
<dbReference type="Proteomes" id="UP000681722">
    <property type="component" value="Unassembled WGS sequence"/>
</dbReference>
<keyword evidence="2" id="KW-0812">Transmembrane</keyword>
<gene>
    <name evidence="3" type="ORF">GPM918_LOCUS34144</name>
    <name evidence="4" type="ORF">SRO942_LOCUS34840</name>
</gene>
<dbReference type="EMBL" id="CAJOBC010084149">
    <property type="protein sequence ID" value="CAF4312450.1"/>
    <property type="molecule type" value="Genomic_DNA"/>
</dbReference>
<name>A0A815N659_9BILA</name>
<feature type="transmembrane region" description="Helical" evidence="2">
    <location>
        <begin position="90"/>
        <end position="114"/>
    </location>
</feature>
<keyword evidence="2" id="KW-1133">Transmembrane helix</keyword>
<evidence type="ECO:0000256" key="2">
    <source>
        <dbReference type="SAM" id="Phobius"/>
    </source>
</evidence>
<keyword evidence="2" id="KW-0472">Membrane</keyword>
<sequence>MISVARTMCGSNPGQCLRLDDVCVYNATVCHGFSQYSLSYTSPVQLCNGVCYDTTVQTCAHSVIRCKYDPNYSDCSYPNSGSTGSGFPTIVVLIPSLVVITCICPILVPACLGLRARKTRAATMEGPPPPAPESMATVTVIEMDPFQNLPPPRFSQLSIREELVPPTYDDAIAAEKRKKEEENNTRNNNNDANDLVAPQTAVTLRL</sequence>
<feature type="compositionally biased region" description="Basic and acidic residues" evidence="1">
    <location>
        <begin position="175"/>
        <end position="184"/>
    </location>
</feature>
<evidence type="ECO:0000256" key="1">
    <source>
        <dbReference type="SAM" id="MobiDB-lite"/>
    </source>
</evidence>
<proteinExistence type="predicted"/>
<dbReference type="Proteomes" id="UP000663829">
    <property type="component" value="Unassembled WGS sequence"/>
</dbReference>
<reference evidence="3" key="1">
    <citation type="submission" date="2021-02" db="EMBL/GenBank/DDBJ databases">
        <authorList>
            <person name="Nowell W R."/>
        </authorList>
    </citation>
    <scope>NUCLEOTIDE SEQUENCE</scope>
</reference>
<dbReference type="OrthoDB" id="10060175at2759"/>
<dbReference type="AlphaFoldDB" id="A0A815N659"/>
<evidence type="ECO:0000313" key="4">
    <source>
        <dbReference type="EMBL" id="CAF4312450.1"/>
    </source>
</evidence>
<accession>A0A815N659</accession>
<keyword evidence="5" id="KW-1185">Reference proteome</keyword>
<evidence type="ECO:0000313" key="5">
    <source>
        <dbReference type="Proteomes" id="UP000663829"/>
    </source>
</evidence>
<feature type="region of interest" description="Disordered" evidence="1">
    <location>
        <begin position="175"/>
        <end position="206"/>
    </location>
</feature>
<feature type="compositionally biased region" description="Low complexity" evidence="1">
    <location>
        <begin position="185"/>
        <end position="194"/>
    </location>
</feature>
<evidence type="ECO:0000313" key="3">
    <source>
        <dbReference type="EMBL" id="CAF1434759.1"/>
    </source>
</evidence>